<dbReference type="GeneID" id="100906810"/>
<keyword evidence="5" id="KW-1185">Reference proteome</keyword>
<dbReference type="Pfam" id="PF02312">
    <property type="entry name" value="CBF_beta"/>
    <property type="match status" value="1"/>
</dbReference>
<proteinExistence type="inferred from homology"/>
<reference evidence="6" key="1">
    <citation type="submission" date="2025-08" db="UniProtKB">
        <authorList>
            <consortium name="RefSeq"/>
        </authorList>
    </citation>
    <scope>IDENTIFICATION</scope>
</reference>
<organism evidence="5 6">
    <name type="scientific">Galendromus occidentalis</name>
    <name type="common">western predatory mite</name>
    <dbReference type="NCBI Taxonomy" id="34638"/>
    <lineage>
        <taxon>Eukaryota</taxon>
        <taxon>Metazoa</taxon>
        <taxon>Ecdysozoa</taxon>
        <taxon>Arthropoda</taxon>
        <taxon>Chelicerata</taxon>
        <taxon>Arachnida</taxon>
        <taxon>Acari</taxon>
        <taxon>Parasitiformes</taxon>
        <taxon>Mesostigmata</taxon>
        <taxon>Gamasina</taxon>
        <taxon>Phytoseioidea</taxon>
        <taxon>Phytoseiidae</taxon>
        <taxon>Typhlodrominae</taxon>
        <taxon>Galendromus</taxon>
    </lineage>
</organism>
<dbReference type="InterPro" id="IPR003417">
    <property type="entry name" value="CBF_beta"/>
</dbReference>
<comment type="function">
    <text evidence="4">Regulates the DNA-binding properties of Runt.</text>
</comment>
<name>A0AAJ6QWH9_9ACAR</name>
<dbReference type="Proteomes" id="UP000694867">
    <property type="component" value="Unplaced"/>
</dbReference>
<evidence type="ECO:0000313" key="5">
    <source>
        <dbReference type="Proteomes" id="UP000694867"/>
    </source>
</evidence>
<dbReference type="Gene3D" id="2.40.250.10">
    <property type="entry name" value="Core binding factor, beta subunit"/>
    <property type="match status" value="1"/>
</dbReference>
<dbReference type="GO" id="GO:0043565">
    <property type="term" value="F:sequence-specific DNA binding"/>
    <property type="evidence" value="ECO:0007669"/>
    <property type="project" value="TreeGrafter"/>
</dbReference>
<dbReference type="GO" id="GO:0035206">
    <property type="term" value="P:regulation of hemocyte proliferation"/>
    <property type="evidence" value="ECO:0007669"/>
    <property type="project" value="UniProtKB-ARBA"/>
</dbReference>
<accession>A0AAJ6QWH9</accession>
<dbReference type="AlphaFoldDB" id="A0AAJ6QWH9"/>
<evidence type="ECO:0000313" key="6">
    <source>
        <dbReference type="RefSeq" id="XP_003746153.1"/>
    </source>
</evidence>
<sequence length="187" mass="22209">MLPFETPTIFDQLPRYIYYIPRVVLNQRHKFETDELFKKCSRDSEVRFTGYRDRPREERNFRFQTGLREGHTELAYVSHGTNLQLVFSPRSNNYGSDYCDFDKEQGKVHIQSSFIMNGVCVRWRGWIDLQKLEGTGCLEFDEEKAKIEDEILKAQIANHRERMRESDSKRFIRDSVEGETNIAYHPA</sequence>
<dbReference type="GO" id="GO:0006357">
    <property type="term" value="P:regulation of transcription by RNA polymerase II"/>
    <property type="evidence" value="ECO:0007669"/>
    <property type="project" value="TreeGrafter"/>
</dbReference>
<dbReference type="GO" id="GO:0016513">
    <property type="term" value="C:core-binding factor complex"/>
    <property type="evidence" value="ECO:0007669"/>
    <property type="project" value="TreeGrafter"/>
</dbReference>
<dbReference type="FunFam" id="2.40.250.10:FF:000001">
    <property type="entry name" value="Core-binding factor subunit beta"/>
    <property type="match status" value="1"/>
</dbReference>
<evidence type="ECO:0000256" key="2">
    <source>
        <dbReference type="ARBA" id="ARBA00023242"/>
    </source>
</evidence>
<dbReference type="KEGG" id="goe:100906810"/>
<keyword evidence="2" id="KW-0539">Nucleus</keyword>
<dbReference type="RefSeq" id="XP_003746153.1">
    <property type="nucleotide sequence ID" value="XM_003746105.2"/>
</dbReference>
<comment type="subcellular location">
    <subcellularLocation>
        <location evidence="1">Nucleus</location>
    </subcellularLocation>
</comment>
<dbReference type="PANTHER" id="PTHR10276:SF3">
    <property type="entry name" value="CORE-BINDING FACTOR SUBUNIT BETA"/>
    <property type="match status" value="1"/>
</dbReference>
<evidence type="ECO:0000256" key="3">
    <source>
        <dbReference type="ARBA" id="ARBA00025734"/>
    </source>
</evidence>
<dbReference type="GO" id="GO:0003713">
    <property type="term" value="F:transcription coactivator activity"/>
    <property type="evidence" value="ECO:0007669"/>
    <property type="project" value="InterPro"/>
</dbReference>
<comment type="similarity">
    <text evidence="3">Belongs to the CBF-beta family.</text>
</comment>
<dbReference type="PANTHER" id="PTHR10276">
    <property type="entry name" value="CORE-BINDING FACTOR, BETA SUBUNIT"/>
    <property type="match status" value="1"/>
</dbReference>
<dbReference type="InterPro" id="IPR036552">
    <property type="entry name" value="CBF_bsu_sf"/>
</dbReference>
<dbReference type="SUPFAM" id="SSF50723">
    <property type="entry name" value="Core binding factor beta, CBF"/>
    <property type="match status" value="1"/>
</dbReference>
<protein>
    <submittedName>
        <fullName evidence="6">Protein big brother</fullName>
    </submittedName>
</protein>
<evidence type="ECO:0000256" key="4">
    <source>
        <dbReference type="ARBA" id="ARBA00057581"/>
    </source>
</evidence>
<evidence type="ECO:0000256" key="1">
    <source>
        <dbReference type="ARBA" id="ARBA00004123"/>
    </source>
</evidence>
<gene>
    <name evidence="6" type="primary">LOC100906810</name>
</gene>